<dbReference type="Proteomes" id="UP000621307">
    <property type="component" value="Unassembled WGS sequence"/>
</dbReference>
<sequence>MKQADKNSTHKGIEFCQWSVVGSQWQRYVKTTPQVSVGWAMPTTTTYISEIKYWGIRPYPFNN</sequence>
<accession>A0ABR8BJN4</accession>
<organism evidence="1 2">
    <name type="scientific">Nostoc parmelioides FACHB-3921</name>
    <dbReference type="NCBI Taxonomy" id="2692909"/>
    <lineage>
        <taxon>Bacteria</taxon>
        <taxon>Bacillati</taxon>
        <taxon>Cyanobacteriota</taxon>
        <taxon>Cyanophyceae</taxon>
        <taxon>Nostocales</taxon>
        <taxon>Nostocaceae</taxon>
        <taxon>Nostoc</taxon>
    </lineage>
</organism>
<evidence type="ECO:0000313" key="1">
    <source>
        <dbReference type="EMBL" id="MBD2253769.1"/>
    </source>
</evidence>
<dbReference type="EMBL" id="JACJQL010000036">
    <property type="protein sequence ID" value="MBD2253769.1"/>
    <property type="molecule type" value="Genomic_DNA"/>
</dbReference>
<comment type="caution">
    <text evidence="1">The sequence shown here is derived from an EMBL/GenBank/DDBJ whole genome shotgun (WGS) entry which is preliminary data.</text>
</comment>
<dbReference type="RefSeq" id="WP_190569344.1">
    <property type="nucleotide sequence ID" value="NZ_JACJQL010000036.1"/>
</dbReference>
<gene>
    <name evidence="1" type="ORF">H6G14_21075</name>
</gene>
<name>A0ABR8BJN4_9NOSO</name>
<evidence type="ECO:0000313" key="2">
    <source>
        <dbReference type="Proteomes" id="UP000621307"/>
    </source>
</evidence>
<reference evidence="1 2" key="1">
    <citation type="journal article" date="2020" name="ISME J.">
        <title>Comparative genomics reveals insights into cyanobacterial evolution and habitat adaptation.</title>
        <authorList>
            <person name="Chen M.Y."/>
            <person name="Teng W.K."/>
            <person name="Zhao L."/>
            <person name="Hu C.X."/>
            <person name="Zhou Y.K."/>
            <person name="Han B.P."/>
            <person name="Song L.R."/>
            <person name="Shu W.S."/>
        </authorList>
    </citation>
    <scope>NUCLEOTIDE SEQUENCE [LARGE SCALE GENOMIC DNA]</scope>
    <source>
        <strain evidence="1 2">FACHB-3921</strain>
    </source>
</reference>
<proteinExistence type="predicted"/>
<keyword evidence="2" id="KW-1185">Reference proteome</keyword>
<protein>
    <submittedName>
        <fullName evidence="1">Uncharacterized protein</fullName>
    </submittedName>
</protein>